<dbReference type="GO" id="GO:0008324">
    <property type="term" value="F:monoatomic cation transmembrane transporter activity"/>
    <property type="evidence" value="ECO:0007669"/>
    <property type="project" value="InterPro"/>
</dbReference>
<dbReference type="KEGG" id="sbf:JCM31447_26260"/>
<feature type="transmembrane region" description="Helical" evidence="8">
    <location>
        <begin position="222"/>
        <end position="255"/>
    </location>
</feature>
<feature type="domain" description="RCK C-terminal" evidence="9">
    <location>
        <begin position="658"/>
        <end position="741"/>
    </location>
</feature>
<dbReference type="GO" id="GO:0015297">
    <property type="term" value="F:antiporter activity"/>
    <property type="evidence" value="ECO:0007669"/>
    <property type="project" value="InterPro"/>
</dbReference>
<keyword evidence="4" id="KW-0406">Ion transport</keyword>
<dbReference type="Gene3D" id="3.30.70.1450">
    <property type="entry name" value="Regulator of K+ conductance, C-terminal domain"/>
    <property type="match status" value="2"/>
</dbReference>
<feature type="transmembrane region" description="Helical" evidence="8">
    <location>
        <begin position="424"/>
        <end position="441"/>
    </location>
</feature>
<dbReference type="AlphaFoldDB" id="A0A4P2VMX5"/>
<keyword evidence="11" id="KW-1185">Reference proteome</keyword>
<feature type="transmembrane region" description="Helical" evidence="8">
    <location>
        <begin position="62"/>
        <end position="80"/>
    </location>
</feature>
<feature type="transmembrane region" description="Helical" evidence="8">
    <location>
        <begin position="92"/>
        <end position="114"/>
    </location>
</feature>
<feature type="transmembrane region" description="Helical" evidence="8">
    <location>
        <begin position="461"/>
        <end position="482"/>
    </location>
</feature>
<dbReference type="PANTHER" id="PTHR42751">
    <property type="entry name" value="SODIUM/HYDROGEN EXCHANGER FAMILY/TRKA DOMAIN PROTEIN"/>
    <property type="match status" value="1"/>
</dbReference>
<gene>
    <name evidence="10" type="ORF">JCM31447_26260</name>
</gene>
<keyword evidence="6 8" id="KW-1133">Transmembrane helix</keyword>
<evidence type="ECO:0000256" key="5">
    <source>
        <dbReference type="ARBA" id="ARBA00022692"/>
    </source>
</evidence>
<feature type="transmembrane region" description="Helical" evidence="8">
    <location>
        <begin position="523"/>
        <end position="540"/>
    </location>
</feature>
<evidence type="ECO:0000256" key="6">
    <source>
        <dbReference type="ARBA" id="ARBA00022989"/>
    </source>
</evidence>
<dbReference type="PANTHER" id="PTHR42751:SF3">
    <property type="entry name" value="SODIUM_GLUTAMATE SYMPORTER"/>
    <property type="match status" value="1"/>
</dbReference>
<evidence type="ECO:0000256" key="2">
    <source>
        <dbReference type="ARBA" id="ARBA00005551"/>
    </source>
</evidence>
<comment type="similarity">
    <text evidence="2">Belongs to the monovalent cation:proton antiporter 2 (CPA2) transporter (TC 2.A.37) family.</text>
</comment>
<dbReference type="GO" id="GO:0016020">
    <property type="term" value="C:membrane"/>
    <property type="evidence" value="ECO:0007669"/>
    <property type="project" value="UniProtKB-SubCell"/>
</dbReference>
<dbReference type="RefSeq" id="WP_130611411.1">
    <property type="nucleotide sequence ID" value="NZ_AP019368.1"/>
</dbReference>
<dbReference type="Pfam" id="PF02080">
    <property type="entry name" value="TrkA_C"/>
    <property type="match status" value="2"/>
</dbReference>
<dbReference type="Gene3D" id="1.20.1530.20">
    <property type="match status" value="1"/>
</dbReference>
<evidence type="ECO:0000259" key="9">
    <source>
        <dbReference type="PROSITE" id="PS51202"/>
    </source>
</evidence>
<evidence type="ECO:0000256" key="4">
    <source>
        <dbReference type="ARBA" id="ARBA00022538"/>
    </source>
</evidence>
<reference evidence="10 11" key="1">
    <citation type="submission" date="2018-12" db="EMBL/GenBank/DDBJ databases">
        <title>Rubrispira sanarue gen. nov., sp., nov., a member of the order Silvanigrellales, isolated from a brackish lake in Hamamatsu Japan.</title>
        <authorList>
            <person name="Maejima Y."/>
            <person name="Iino T."/>
            <person name="Muraguchi Y."/>
            <person name="Fukuda K."/>
            <person name="Nojiri H."/>
            <person name="Ohkuma M."/>
            <person name="Moriuchi R."/>
            <person name="Dohra H."/>
            <person name="Kimbara K."/>
            <person name="Shintani M."/>
        </authorList>
    </citation>
    <scope>NUCLEOTIDE SEQUENCE [LARGE SCALE GENOMIC DNA]</scope>
    <source>
        <strain evidence="10 11">RF1110005</strain>
    </source>
</reference>
<dbReference type="InterPro" id="IPR036721">
    <property type="entry name" value="RCK_C_sf"/>
</dbReference>
<proteinExistence type="inferred from homology"/>
<dbReference type="EMBL" id="AP019368">
    <property type="protein sequence ID" value="BBH54168.1"/>
    <property type="molecule type" value="Genomic_DNA"/>
</dbReference>
<accession>A0A4P2VMX5</accession>
<protein>
    <submittedName>
        <fullName evidence="10">Sodium:proton antiporter</fullName>
    </submittedName>
</protein>
<dbReference type="InterPro" id="IPR006037">
    <property type="entry name" value="RCK_C"/>
</dbReference>
<feature type="transmembrane region" description="Helical" evidence="8">
    <location>
        <begin position="120"/>
        <end position="139"/>
    </location>
</feature>
<name>A0A4P2VMX5_FLUSA</name>
<dbReference type="Pfam" id="PF00999">
    <property type="entry name" value="Na_H_Exchanger"/>
    <property type="match status" value="1"/>
</dbReference>
<feature type="transmembrane region" description="Helical" evidence="8">
    <location>
        <begin position="191"/>
        <end position="210"/>
    </location>
</feature>
<feature type="domain" description="RCK C-terminal" evidence="9">
    <location>
        <begin position="571"/>
        <end position="655"/>
    </location>
</feature>
<evidence type="ECO:0000256" key="3">
    <source>
        <dbReference type="ARBA" id="ARBA00022448"/>
    </source>
</evidence>
<comment type="subcellular location">
    <subcellularLocation>
        <location evidence="1">Membrane</location>
        <topology evidence="1">Multi-pass membrane protein</topology>
    </subcellularLocation>
</comment>
<dbReference type="OrthoDB" id="5287343at2"/>
<feature type="transmembrane region" description="Helical" evidence="8">
    <location>
        <begin position="6"/>
        <end position="25"/>
    </location>
</feature>
<keyword evidence="7 8" id="KW-0472">Membrane</keyword>
<evidence type="ECO:0000313" key="10">
    <source>
        <dbReference type="EMBL" id="BBH54168.1"/>
    </source>
</evidence>
<dbReference type="GO" id="GO:1902600">
    <property type="term" value="P:proton transmembrane transport"/>
    <property type="evidence" value="ECO:0007669"/>
    <property type="project" value="InterPro"/>
</dbReference>
<feature type="transmembrane region" description="Helical" evidence="8">
    <location>
        <begin position="494"/>
        <end position="517"/>
    </location>
</feature>
<feature type="transmembrane region" description="Helical" evidence="8">
    <location>
        <begin position="32"/>
        <end position="50"/>
    </location>
</feature>
<dbReference type="InterPro" id="IPR006153">
    <property type="entry name" value="Cation/H_exchanger_TM"/>
</dbReference>
<keyword evidence="5 8" id="KW-0812">Transmembrane</keyword>
<feature type="transmembrane region" description="Helical" evidence="8">
    <location>
        <begin position="299"/>
        <end position="320"/>
    </location>
</feature>
<evidence type="ECO:0000256" key="1">
    <source>
        <dbReference type="ARBA" id="ARBA00004141"/>
    </source>
</evidence>
<keyword evidence="3" id="KW-0813">Transport</keyword>
<evidence type="ECO:0000313" key="11">
    <source>
        <dbReference type="Proteomes" id="UP000291236"/>
    </source>
</evidence>
<dbReference type="PROSITE" id="PS51202">
    <property type="entry name" value="RCK_C"/>
    <property type="match status" value="2"/>
</dbReference>
<feature type="transmembrane region" description="Helical" evidence="8">
    <location>
        <begin position="358"/>
        <end position="378"/>
    </location>
</feature>
<organism evidence="10 11">
    <name type="scientific">Fluviispira sanaruensis</name>
    <dbReference type="NCBI Taxonomy" id="2493639"/>
    <lineage>
        <taxon>Bacteria</taxon>
        <taxon>Pseudomonadati</taxon>
        <taxon>Bdellovibrionota</taxon>
        <taxon>Oligoflexia</taxon>
        <taxon>Silvanigrellales</taxon>
        <taxon>Silvanigrellaceae</taxon>
        <taxon>Fluviispira</taxon>
    </lineage>
</organism>
<feature type="transmembrane region" description="Helical" evidence="8">
    <location>
        <begin position="267"/>
        <end position="287"/>
    </location>
</feature>
<sequence length="741" mass="82471">MPHIPQLIIDLSVMLGVAAIVTYIFKKINQPVVLGYIVAGIIVGPYSPPIFSVVDVSSVNTWAELGVIFLMFSLGLEFSFRRLAKVGISAGGTALIQIIFMLIIGIFIAEFIGWSHMDSIFLGCMIAISSTTIIIKALDELGLKNKKFVDLVFGILIVEDLAAILMLVALTNISLTSSVGAFDLLIAGGKLALVVSIWFLVGIFIVPRFVKKVSQQNNNEMLIVVSIGLCLCLVALASYFNYSVALGAFIMGSIISETPESHQIENLLQPLKDIFGAVFFVSVGMLLDPHAILNNISSILIITAAIVFGKLFSVTFGAIVTGQTLTNSVKTGFSMAQIGEFSFIIASLGLSFKVINESIYPIIVTASLITTFTTPYLIRYSAKIANSLEQKMPISIKNKLTHYTSWFQRITVVEDKQKDLNKKLLQWILNLFVVIAVFLLISEKISPIISNYIQKELVVKVISWLVAFILASPSIWAMLNIFKIKYERNLKNIIGKEVISLFVSRTLTIFIIGLLSLKFFPSPLTLVATIIASILFMILFRNRIGKYYNWIESQFSSSYNLEEKTKPHQPILYEQLAPWDAHLVDIKVPINSFVIGKSIVDLNLRQKYGITIVAIERGEHTIVSPDINDIIYPSDTLLCFSTDQEIDIFKAELENSNNIVQSSKVIPEYDLKRFFINRSSYINGLSIKDSAVREKFNCIIVGIERNNERIKNPNSSTILLADDILWVVGEVNKLELFALKI</sequence>
<keyword evidence="4" id="KW-0633">Potassium transport</keyword>
<dbReference type="SUPFAM" id="SSF116726">
    <property type="entry name" value="TrkA C-terminal domain-like"/>
    <property type="match status" value="2"/>
</dbReference>
<dbReference type="GO" id="GO:0006813">
    <property type="term" value="P:potassium ion transport"/>
    <property type="evidence" value="ECO:0007669"/>
    <property type="project" value="UniProtKB-KW"/>
</dbReference>
<evidence type="ECO:0000256" key="7">
    <source>
        <dbReference type="ARBA" id="ARBA00023136"/>
    </source>
</evidence>
<dbReference type="InterPro" id="IPR038770">
    <property type="entry name" value="Na+/solute_symporter_sf"/>
</dbReference>
<evidence type="ECO:0000256" key="8">
    <source>
        <dbReference type="SAM" id="Phobius"/>
    </source>
</evidence>
<feature type="transmembrane region" description="Helical" evidence="8">
    <location>
        <begin position="151"/>
        <end position="171"/>
    </location>
</feature>
<dbReference type="Proteomes" id="UP000291236">
    <property type="component" value="Chromosome"/>
</dbReference>
<keyword evidence="4" id="KW-0630">Potassium</keyword>